<dbReference type="InterPro" id="IPR000594">
    <property type="entry name" value="ThiF_NAD_FAD-bd"/>
</dbReference>
<dbReference type="Gene3D" id="3.40.50.720">
    <property type="entry name" value="NAD(P)-binding Rossmann-like Domain"/>
    <property type="match status" value="1"/>
</dbReference>
<dbReference type="InterPro" id="IPR032701">
    <property type="entry name" value="Prok-E2_B_dom"/>
</dbReference>
<evidence type="ECO:0008006" key="5">
    <source>
        <dbReference type="Google" id="ProtNLM"/>
    </source>
</evidence>
<dbReference type="SUPFAM" id="SSF69572">
    <property type="entry name" value="Activating enzymes of the ubiquitin-like proteins"/>
    <property type="match status" value="1"/>
</dbReference>
<accession>A0ABP8IQA3</accession>
<dbReference type="RefSeq" id="WP_345237623.1">
    <property type="nucleotide sequence ID" value="NZ_BAABGZ010000075.1"/>
</dbReference>
<feature type="domain" description="Prokaryotic E2 family B" evidence="2">
    <location>
        <begin position="54"/>
        <end position="149"/>
    </location>
</feature>
<reference evidence="4" key="1">
    <citation type="journal article" date="2019" name="Int. J. Syst. Evol. Microbiol.">
        <title>The Global Catalogue of Microorganisms (GCM) 10K type strain sequencing project: providing services to taxonomists for standard genome sequencing and annotation.</title>
        <authorList>
            <consortium name="The Broad Institute Genomics Platform"/>
            <consortium name="The Broad Institute Genome Sequencing Center for Infectious Disease"/>
            <person name="Wu L."/>
            <person name="Ma J."/>
        </authorList>
    </citation>
    <scope>NUCLEOTIDE SEQUENCE [LARGE SCALE GENOMIC DNA]</scope>
    <source>
        <strain evidence="4">JCM 17923</strain>
    </source>
</reference>
<comment type="caution">
    <text evidence="3">The sequence shown here is derived from an EMBL/GenBank/DDBJ whole genome shotgun (WGS) entry which is preliminary data.</text>
</comment>
<evidence type="ECO:0000313" key="4">
    <source>
        <dbReference type="Proteomes" id="UP001501153"/>
    </source>
</evidence>
<dbReference type="Pfam" id="PF14461">
    <property type="entry name" value="Prok-E2_B"/>
    <property type="match status" value="1"/>
</dbReference>
<dbReference type="InterPro" id="IPR035985">
    <property type="entry name" value="Ubiquitin-activating_enz"/>
</dbReference>
<organism evidence="3 4">
    <name type="scientific">Hymenobacter saemangeumensis</name>
    <dbReference type="NCBI Taxonomy" id="1084522"/>
    <lineage>
        <taxon>Bacteria</taxon>
        <taxon>Pseudomonadati</taxon>
        <taxon>Bacteroidota</taxon>
        <taxon>Cytophagia</taxon>
        <taxon>Cytophagales</taxon>
        <taxon>Hymenobacteraceae</taxon>
        <taxon>Hymenobacter</taxon>
    </lineage>
</organism>
<proteinExistence type="predicted"/>
<gene>
    <name evidence="3" type="ORF">GCM10023185_37160</name>
</gene>
<evidence type="ECO:0000259" key="1">
    <source>
        <dbReference type="Pfam" id="PF00899"/>
    </source>
</evidence>
<dbReference type="Proteomes" id="UP001501153">
    <property type="component" value="Unassembled WGS sequence"/>
</dbReference>
<protein>
    <recommendedName>
        <fullName evidence="5">THIF-type NAD/FAD binding fold domain-containing protein</fullName>
    </recommendedName>
</protein>
<name>A0ABP8IQA3_9BACT</name>
<dbReference type="Pfam" id="PF00899">
    <property type="entry name" value="ThiF"/>
    <property type="match status" value="1"/>
</dbReference>
<evidence type="ECO:0000313" key="3">
    <source>
        <dbReference type="EMBL" id="GAA4366189.1"/>
    </source>
</evidence>
<dbReference type="EMBL" id="BAABGZ010000075">
    <property type="protein sequence ID" value="GAA4366189.1"/>
    <property type="molecule type" value="Genomic_DNA"/>
</dbReference>
<feature type="domain" description="THIF-type NAD/FAD binding fold" evidence="1">
    <location>
        <begin position="332"/>
        <end position="484"/>
    </location>
</feature>
<keyword evidence="4" id="KW-1185">Reference proteome</keyword>
<sequence>MIDFAQARQQAFTQLQQFSCCRVLSPGEISLRKLKEFAEVWVLDSEVFGPDGQVRPLQLLVGLPADFPLVLPTIYLERAYYERLRYLPHVDTAGLVCTYDPETVSVNPADPGGIVRACVAQARRLIEEGLAGTNAADFQQEFIAYWENRYSKKDEVASGLSLAATALPPGPCSLLQLAKPFGGFTLVLPAADAATTLFQEMLQRHGIATEPRPAFHLGELGDVEPPFELGNGTALALVQQHFSNQCAALQQYLKGATTAPLVVFHKLLAGQVRYFGWQHALPQLNRKGFRSGTLSVVEVLTSFDRPRPVLRLSFDTLTTQRLTQRTAGEAPAKEYTLLLAGLGSIGSNLLHYLASFPLQEMRLVDPERLALENIPRHLLGMDYVNSGKAAGLQRYLELQQPLRRVTIREDSISQVAHQDPAYLNECDAIILAIGRSAVEQHLVELQAQGILTRPIFILWVEPYLAGGHFLYFPPGHTVNYSALFEEGYYTYNVVATSEYRKPSNRMLLKEAGCQTSYVPYSQEYVTLFLSRILPELWRLLRAPSSDAWAFTWLGNEEAMLQQGLTKSAFASGMTEGDLFKTKL</sequence>
<evidence type="ECO:0000259" key="2">
    <source>
        <dbReference type="Pfam" id="PF14461"/>
    </source>
</evidence>